<proteinExistence type="predicted"/>
<accession>B4IMI2</accession>
<sequence>MTFKDDEIGILYYPFAAVRTAVVCAMPAALKVGDQPVGPASFGKVFPPGAFNGSFNRVCDRGDRVQRRQSFPESVLVWRGLSSQSLLLRRAWPRSPYRRPCQSCPAGRWAA</sequence>
<keyword evidence="2" id="KW-1185">Reference proteome</keyword>
<dbReference type="AlphaFoldDB" id="B4IMI2"/>
<evidence type="ECO:0000313" key="2">
    <source>
        <dbReference type="Proteomes" id="UP000001292"/>
    </source>
</evidence>
<dbReference type="Proteomes" id="UP000001292">
    <property type="component" value="Unassembled WGS sequence"/>
</dbReference>
<evidence type="ECO:0000313" key="1">
    <source>
        <dbReference type="EMBL" id="EDW46471.1"/>
    </source>
</evidence>
<organism evidence="2">
    <name type="scientific">Drosophila sechellia</name>
    <name type="common">Fruit fly</name>
    <dbReference type="NCBI Taxonomy" id="7238"/>
    <lineage>
        <taxon>Eukaryota</taxon>
        <taxon>Metazoa</taxon>
        <taxon>Ecdysozoa</taxon>
        <taxon>Arthropoda</taxon>
        <taxon>Hexapoda</taxon>
        <taxon>Insecta</taxon>
        <taxon>Pterygota</taxon>
        <taxon>Neoptera</taxon>
        <taxon>Endopterygota</taxon>
        <taxon>Diptera</taxon>
        <taxon>Brachycera</taxon>
        <taxon>Muscomorpha</taxon>
        <taxon>Ephydroidea</taxon>
        <taxon>Drosophilidae</taxon>
        <taxon>Drosophila</taxon>
        <taxon>Sophophora</taxon>
    </lineage>
</organism>
<dbReference type="HOGENOM" id="CLU_2160999_0_0_1"/>
<protein>
    <submittedName>
        <fullName evidence="1">GM23245</fullName>
    </submittedName>
</protein>
<name>B4IMI2_DROSE</name>
<reference evidence="1 2" key="1">
    <citation type="journal article" date="2007" name="Nature">
        <title>Evolution of genes and genomes on the Drosophila phylogeny.</title>
        <authorList>
            <consortium name="Drosophila 12 Genomes Consortium"/>
            <person name="Clark A.G."/>
            <person name="Eisen M.B."/>
            <person name="Smith D.R."/>
            <person name="Bergman C.M."/>
            <person name="Oliver B."/>
            <person name="Markow T.A."/>
            <person name="Kaufman T.C."/>
            <person name="Kellis M."/>
            <person name="Gelbart W."/>
            <person name="Iyer V.N."/>
            <person name="Pollard D.A."/>
            <person name="Sackton T.B."/>
            <person name="Larracuente A.M."/>
            <person name="Singh N.D."/>
            <person name="Abad J.P."/>
            <person name="Abt D.N."/>
            <person name="Adryan B."/>
            <person name="Aguade M."/>
            <person name="Akashi H."/>
            <person name="Anderson W.W."/>
            <person name="Aquadro C.F."/>
            <person name="Ardell D.H."/>
            <person name="Arguello R."/>
            <person name="Artieri C.G."/>
            <person name="Barbash D.A."/>
            <person name="Barker D."/>
            <person name="Barsanti P."/>
            <person name="Batterham P."/>
            <person name="Batzoglou S."/>
            <person name="Begun D."/>
            <person name="Bhutkar A."/>
            <person name="Blanco E."/>
            <person name="Bosak S.A."/>
            <person name="Bradley R.K."/>
            <person name="Brand A.D."/>
            <person name="Brent M.R."/>
            <person name="Brooks A.N."/>
            <person name="Brown R.H."/>
            <person name="Butlin R.K."/>
            <person name="Caggese C."/>
            <person name="Calvi B.R."/>
            <person name="Bernardo de Carvalho A."/>
            <person name="Caspi A."/>
            <person name="Castrezana S."/>
            <person name="Celniker S.E."/>
            <person name="Chang J.L."/>
            <person name="Chapple C."/>
            <person name="Chatterji S."/>
            <person name="Chinwalla A."/>
            <person name="Civetta A."/>
            <person name="Clifton S.W."/>
            <person name="Comeron J.M."/>
            <person name="Costello J.C."/>
            <person name="Coyne J.A."/>
            <person name="Daub J."/>
            <person name="David R.G."/>
            <person name="Delcher A.L."/>
            <person name="Delehaunty K."/>
            <person name="Do C.B."/>
            <person name="Ebling H."/>
            <person name="Edwards K."/>
            <person name="Eickbush T."/>
            <person name="Evans J.D."/>
            <person name="Filipski A."/>
            <person name="Findeiss S."/>
            <person name="Freyhult E."/>
            <person name="Fulton L."/>
            <person name="Fulton R."/>
            <person name="Garcia A.C."/>
            <person name="Gardiner A."/>
            <person name="Garfield D.A."/>
            <person name="Garvin B.E."/>
            <person name="Gibson G."/>
            <person name="Gilbert D."/>
            <person name="Gnerre S."/>
            <person name="Godfrey J."/>
            <person name="Good R."/>
            <person name="Gotea V."/>
            <person name="Gravely B."/>
            <person name="Greenberg A.J."/>
            <person name="Griffiths-Jones S."/>
            <person name="Gross S."/>
            <person name="Guigo R."/>
            <person name="Gustafson E.A."/>
            <person name="Haerty W."/>
            <person name="Hahn M.W."/>
            <person name="Halligan D.L."/>
            <person name="Halpern A.L."/>
            <person name="Halter G.M."/>
            <person name="Han M.V."/>
            <person name="Heger A."/>
            <person name="Hillier L."/>
            <person name="Hinrichs A.S."/>
            <person name="Holmes I."/>
            <person name="Hoskins R.A."/>
            <person name="Hubisz M.J."/>
            <person name="Hultmark D."/>
            <person name="Huntley M.A."/>
            <person name="Jaffe D.B."/>
            <person name="Jagadeeshan S."/>
            <person name="Jeck W.R."/>
            <person name="Johnson J."/>
            <person name="Jones C.D."/>
            <person name="Jordan W.C."/>
            <person name="Karpen G.H."/>
            <person name="Kataoka E."/>
            <person name="Keightley P.D."/>
            <person name="Kheradpour P."/>
            <person name="Kirkness E.F."/>
            <person name="Koerich L.B."/>
            <person name="Kristiansen K."/>
            <person name="Kudrna D."/>
            <person name="Kulathinal R.J."/>
            <person name="Kumar S."/>
            <person name="Kwok R."/>
            <person name="Lander E."/>
            <person name="Langley C.H."/>
            <person name="Lapoint R."/>
            <person name="Lazzaro B.P."/>
            <person name="Lee S.J."/>
            <person name="Levesque L."/>
            <person name="Li R."/>
            <person name="Lin C.F."/>
            <person name="Lin M.F."/>
            <person name="Lindblad-Toh K."/>
            <person name="Llopart A."/>
            <person name="Long M."/>
            <person name="Low L."/>
            <person name="Lozovsky E."/>
            <person name="Lu J."/>
            <person name="Luo M."/>
            <person name="Machado C.A."/>
            <person name="Makalowski W."/>
            <person name="Marzo M."/>
            <person name="Matsuda M."/>
            <person name="Matzkin L."/>
            <person name="McAllister B."/>
            <person name="McBride C.S."/>
            <person name="McKernan B."/>
            <person name="McKernan K."/>
            <person name="Mendez-Lago M."/>
            <person name="Minx P."/>
            <person name="Mollenhauer M.U."/>
            <person name="Montooth K."/>
            <person name="Mount S.M."/>
            <person name="Mu X."/>
            <person name="Myers E."/>
            <person name="Negre B."/>
            <person name="Newfeld S."/>
            <person name="Nielsen R."/>
            <person name="Noor M.A."/>
            <person name="O'Grady P."/>
            <person name="Pachter L."/>
            <person name="Papaceit M."/>
            <person name="Parisi M.J."/>
            <person name="Parisi M."/>
            <person name="Parts L."/>
            <person name="Pedersen J.S."/>
            <person name="Pesole G."/>
            <person name="Phillippy A.M."/>
            <person name="Ponting C.P."/>
            <person name="Pop M."/>
            <person name="Porcelli D."/>
            <person name="Powell J.R."/>
            <person name="Prohaska S."/>
            <person name="Pruitt K."/>
            <person name="Puig M."/>
            <person name="Quesneville H."/>
            <person name="Ram K.R."/>
            <person name="Rand D."/>
            <person name="Rasmussen M.D."/>
            <person name="Reed L.K."/>
            <person name="Reenan R."/>
            <person name="Reily A."/>
            <person name="Remington K.A."/>
            <person name="Rieger T.T."/>
            <person name="Ritchie M.G."/>
            <person name="Robin C."/>
            <person name="Rogers Y.H."/>
            <person name="Rohde C."/>
            <person name="Rozas J."/>
            <person name="Rubenfield M.J."/>
            <person name="Ruiz A."/>
            <person name="Russo S."/>
            <person name="Salzberg S.L."/>
            <person name="Sanchez-Gracia A."/>
            <person name="Saranga D.J."/>
            <person name="Sato H."/>
            <person name="Schaeffer S.W."/>
            <person name="Schatz M.C."/>
            <person name="Schlenke T."/>
            <person name="Schwartz R."/>
            <person name="Segarra C."/>
            <person name="Singh R.S."/>
            <person name="Sirot L."/>
            <person name="Sirota M."/>
            <person name="Sisneros N.B."/>
            <person name="Smith C.D."/>
            <person name="Smith T.F."/>
            <person name="Spieth J."/>
            <person name="Stage D.E."/>
            <person name="Stark A."/>
            <person name="Stephan W."/>
            <person name="Strausberg R.L."/>
            <person name="Strempel S."/>
            <person name="Sturgill D."/>
            <person name="Sutton G."/>
            <person name="Sutton G.G."/>
            <person name="Tao W."/>
            <person name="Teichmann S."/>
            <person name="Tobari Y.N."/>
            <person name="Tomimura Y."/>
            <person name="Tsolas J.M."/>
            <person name="Valente V.L."/>
            <person name="Venter E."/>
            <person name="Venter J.C."/>
            <person name="Vicario S."/>
            <person name="Vieira F.G."/>
            <person name="Vilella A.J."/>
            <person name="Villasante A."/>
            <person name="Walenz B."/>
            <person name="Wang J."/>
            <person name="Wasserman M."/>
            <person name="Watts T."/>
            <person name="Wilson D."/>
            <person name="Wilson R.K."/>
            <person name="Wing R.A."/>
            <person name="Wolfner M.F."/>
            <person name="Wong A."/>
            <person name="Wong G.K."/>
            <person name="Wu C.I."/>
            <person name="Wu G."/>
            <person name="Yamamoto D."/>
            <person name="Yang H.P."/>
            <person name="Yang S.P."/>
            <person name="Yorke J.A."/>
            <person name="Yoshida K."/>
            <person name="Zdobnov E."/>
            <person name="Zhang P."/>
            <person name="Zhang Y."/>
            <person name="Zimin A.V."/>
            <person name="Baldwin J."/>
            <person name="Abdouelleil A."/>
            <person name="Abdulkadir J."/>
            <person name="Abebe A."/>
            <person name="Abera B."/>
            <person name="Abreu J."/>
            <person name="Acer S.C."/>
            <person name="Aftuck L."/>
            <person name="Alexander A."/>
            <person name="An P."/>
            <person name="Anderson E."/>
            <person name="Anderson S."/>
            <person name="Arachi H."/>
            <person name="Azer M."/>
            <person name="Bachantsang P."/>
            <person name="Barry A."/>
            <person name="Bayul T."/>
            <person name="Berlin A."/>
            <person name="Bessette D."/>
            <person name="Bloom T."/>
            <person name="Blye J."/>
            <person name="Boguslavskiy L."/>
            <person name="Bonnet C."/>
            <person name="Boukhgalter B."/>
            <person name="Bourzgui I."/>
            <person name="Brown A."/>
            <person name="Cahill P."/>
            <person name="Channer S."/>
            <person name="Cheshatsang Y."/>
            <person name="Chuda L."/>
            <person name="Citroen M."/>
            <person name="Collymore A."/>
            <person name="Cooke P."/>
            <person name="Costello M."/>
            <person name="D'Aco K."/>
            <person name="Daza R."/>
            <person name="De Haan G."/>
            <person name="DeGray S."/>
            <person name="DeMaso C."/>
            <person name="Dhargay N."/>
            <person name="Dooley K."/>
            <person name="Dooley E."/>
            <person name="Doricent M."/>
            <person name="Dorje P."/>
            <person name="Dorjee K."/>
            <person name="Dupes A."/>
            <person name="Elong R."/>
            <person name="Falk J."/>
            <person name="Farina A."/>
            <person name="Faro S."/>
            <person name="Ferguson D."/>
            <person name="Fisher S."/>
            <person name="Foley C.D."/>
            <person name="Franke A."/>
            <person name="Friedrich D."/>
            <person name="Gadbois L."/>
            <person name="Gearin G."/>
            <person name="Gearin C.R."/>
            <person name="Giannoukos G."/>
            <person name="Goode T."/>
            <person name="Graham J."/>
            <person name="Grandbois E."/>
            <person name="Grewal S."/>
            <person name="Gyaltsen K."/>
            <person name="Hafez N."/>
            <person name="Hagos B."/>
            <person name="Hall J."/>
            <person name="Henson C."/>
            <person name="Hollinger A."/>
            <person name="Honan T."/>
            <person name="Huard M.D."/>
            <person name="Hughes L."/>
            <person name="Hurhula B."/>
            <person name="Husby M.E."/>
            <person name="Kamat A."/>
            <person name="Kanga B."/>
            <person name="Kashin S."/>
            <person name="Khazanovich D."/>
            <person name="Kisner P."/>
            <person name="Lance K."/>
            <person name="Lara M."/>
            <person name="Lee W."/>
            <person name="Lennon N."/>
            <person name="Letendre F."/>
            <person name="LeVine R."/>
            <person name="Lipovsky A."/>
            <person name="Liu X."/>
            <person name="Liu J."/>
            <person name="Liu S."/>
            <person name="Lokyitsang T."/>
            <person name="Lokyitsang Y."/>
            <person name="Lubonja R."/>
            <person name="Lui A."/>
            <person name="MacDonald P."/>
            <person name="Magnisalis V."/>
            <person name="Maru K."/>
            <person name="Matthews C."/>
            <person name="McCusker W."/>
            <person name="McDonough S."/>
            <person name="Mehta T."/>
            <person name="Meldrim J."/>
            <person name="Meneus L."/>
            <person name="Mihai O."/>
            <person name="Mihalev A."/>
            <person name="Mihova T."/>
            <person name="Mittelman R."/>
            <person name="Mlenga V."/>
            <person name="Montmayeur A."/>
            <person name="Mulrain L."/>
            <person name="Navidi A."/>
            <person name="Naylor J."/>
            <person name="Negash T."/>
            <person name="Nguyen T."/>
            <person name="Nguyen N."/>
            <person name="Nicol R."/>
            <person name="Norbu C."/>
            <person name="Norbu N."/>
            <person name="Novod N."/>
            <person name="O'Neill B."/>
            <person name="Osman S."/>
            <person name="Markiewicz E."/>
            <person name="Oyono O.L."/>
            <person name="Patti C."/>
            <person name="Phunkhang P."/>
            <person name="Pierre F."/>
            <person name="Priest M."/>
            <person name="Raghuraman S."/>
            <person name="Rege F."/>
            <person name="Reyes R."/>
            <person name="Rise C."/>
            <person name="Rogov P."/>
            <person name="Ross K."/>
            <person name="Ryan E."/>
            <person name="Settipalli S."/>
            <person name="Shea T."/>
            <person name="Sherpa N."/>
            <person name="Shi L."/>
            <person name="Shih D."/>
            <person name="Sparrow T."/>
            <person name="Spaulding J."/>
            <person name="Stalker J."/>
            <person name="Stange-Thomann N."/>
            <person name="Stavropoulos S."/>
            <person name="Stone C."/>
            <person name="Strader C."/>
            <person name="Tesfaye S."/>
            <person name="Thomson T."/>
            <person name="Thoulutsang Y."/>
            <person name="Thoulutsang D."/>
            <person name="Topham K."/>
            <person name="Topping I."/>
            <person name="Tsamla T."/>
            <person name="Vassiliev H."/>
            <person name="Vo A."/>
            <person name="Wangchuk T."/>
            <person name="Wangdi T."/>
            <person name="Weiand M."/>
            <person name="Wilkinson J."/>
            <person name="Wilson A."/>
            <person name="Yadav S."/>
            <person name="Young G."/>
            <person name="Yu Q."/>
            <person name="Zembek L."/>
            <person name="Zhong D."/>
            <person name="Zimmer A."/>
            <person name="Zwirko Z."/>
            <person name="Jaffe D.B."/>
            <person name="Alvarez P."/>
            <person name="Brockman W."/>
            <person name="Butler J."/>
            <person name="Chin C."/>
            <person name="Gnerre S."/>
            <person name="Grabherr M."/>
            <person name="Kleber M."/>
            <person name="Mauceli E."/>
            <person name="MacCallum I."/>
        </authorList>
    </citation>
    <scope>NUCLEOTIDE SEQUENCE [LARGE SCALE GENOMIC DNA]</scope>
    <source>
        <strain evidence="2">Rob3c / Tucson 14021-0248.25</strain>
    </source>
</reference>
<dbReference type="EMBL" id="CH481009">
    <property type="protein sequence ID" value="EDW46471.1"/>
    <property type="molecule type" value="Genomic_DNA"/>
</dbReference>
<gene>
    <name evidence="1" type="primary">Dsec\GM23245</name>
    <name evidence="1" type="ORF">Dsec_GM23245</name>
</gene>